<dbReference type="GO" id="GO:0003677">
    <property type="term" value="F:DNA binding"/>
    <property type="evidence" value="ECO:0007669"/>
    <property type="project" value="UniProtKB-UniRule"/>
</dbReference>
<name>A0A0G4LZR8_VERLO</name>
<dbReference type="PANTHER" id="PTHR11850">
    <property type="entry name" value="HOMEOBOX PROTEIN TRANSCRIPTION FACTORS"/>
    <property type="match status" value="1"/>
</dbReference>
<feature type="DNA-binding region" description="Homeobox" evidence="5">
    <location>
        <begin position="130"/>
        <end position="192"/>
    </location>
</feature>
<evidence type="ECO:0000256" key="5">
    <source>
        <dbReference type="PROSITE-ProRule" id="PRU00108"/>
    </source>
</evidence>
<organism evidence="9 10">
    <name type="scientific">Verticillium longisporum</name>
    <name type="common">Verticillium dahliae var. longisporum</name>
    <dbReference type="NCBI Taxonomy" id="100787"/>
    <lineage>
        <taxon>Eukaryota</taxon>
        <taxon>Fungi</taxon>
        <taxon>Dikarya</taxon>
        <taxon>Ascomycota</taxon>
        <taxon>Pezizomycotina</taxon>
        <taxon>Sordariomycetes</taxon>
        <taxon>Hypocreomycetidae</taxon>
        <taxon>Glomerellales</taxon>
        <taxon>Plectosphaerellaceae</taxon>
        <taxon>Verticillium</taxon>
    </lineage>
</organism>
<dbReference type="PROSITE" id="PS50157">
    <property type="entry name" value="ZINC_FINGER_C2H2_2"/>
    <property type="match status" value="1"/>
</dbReference>
<keyword evidence="3 5" id="KW-0539">Nucleus</keyword>
<keyword evidence="4" id="KW-0862">Zinc</keyword>
<dbReference type="CDD" id="cd00086">
    <property type="entry name" value="homeodomain"/>
    <property type="match status" value="1"/>
</dbReference>
<dbReference type="GO" id="GO:0008270">
    <property type="term" value="F:zinc ion binding"/>
    <property type="evidence" value="ECO:0007669"/>
    <property type="project" value="UniProtKB-KW"/>
</dbReference>
<sequence length="549" mass="60429">MLSHKLDIDTMDDENSDELLLDNGTYWPPMPCANCRRHRLQCFILRTTSANPNPVSSCSSCVALFRDCSLAGQAKRDHSSFETSEPVIGHLHGVNEEPSALTSLFDEHPLLEDPLAPTPHPASLAMPSSSSKRASSRSVHKNRALRAWFAAHLDHPYPSDEVKDSLAQQSGLSKSQVVNWFTNARRRHRLSLRVSRQSSKQQHPQGSPRPRSLLSNMSPLERWRNSPPDEEPVDLTLIESALDAFLSDNSNDLEPADSSYREGSASSADDSFNFNIRGRSLDGSSDSNSSCYSFHSSTSNHYGARSGHSSDGGIRPPAKTGKPATATNFQCTFCLQSFRKKFDWSRHEQSVHLPGLHSWVRGVPLAASEPLITWRPASRDPECVFCGHSSPDITHFQSHQFEECAERSLEARTFSRKDHLVQHLQKFHGCPSVPRSTITASGDGTALASSPPASRIFHNAPRAAAPQGPSLTPFSSRALTAKCASEFDSTTLTSTPALRSCHADADTVPQFIPFMIVLAPEWAVTDLPARGLMQTRRRIRLHGYDGAPP</sequence>
<evidence type="ECO:0000256" key="2">
    <source>
        <dbReference type="ARBA" id="ARBA00023155"/>
    </source>
</evidence>
<feature type="domain" description="Homeobox" evidence="7">
    <location>
        <begin position="128"/>
        <end position="191"/>
    </location>
</feature>
<keyword evidence="4" id="KW-0863">Zinc-finger</keyword>
<evidence type="ECO:0000259" key="8">
    <source>
        <dbReference type="PROSITE" id="PS50157"/>
    </source>
</evidence>
<feature type="region of interest" description="Disordered" evidence="6">
    <location>
        <begin position="192"/>
        <end position="232"/>
    </location>
</feature>
<dbReference type="STRING" id="100787.A0A0G4LZR8"/>
<evidence type="ECO:0008006" key="11">
    <source>
        <dbReference type="Google" id="ProtNLM"/>
    </source>
</evidence>
<evidence type="ECO:0000256" key="3">
    <source>
        <dbReference type="ARBA" id="ARBA00023242"/>
    </source>
</evidence>
<dbReference type="InterPro" id="IPR009057">
    <property type="entry name" value="Homeodomain-like_sf"/>
</dbReference>
<dbReference type="InterPro" id="IPR013087">
    <property type="entry name" value="Znf_C2H2_type"/>
</dbReference>
<feature type="domain" description="C2H2-type" evidence="8">
    <location>
        <begin position="329"/>
        <end position="352"/>
    </location>
</feature>
<protein>
    <recommendedName>
        <fullName evidence="11">Homeobox domain-containing protein</fullName>
    </recommendedName>
</protein>
<feature type="region of interest" description="Disordered" evidence="6">
    <location>
        <begin position="248"/>
        <end position="273"/>
    </location>
</feature>
<feature type="region of interest" description="Disordered" evidence="6">
    <location>
        <begin position="110"/>
        <end position="137"/>
    </location>
</feature>
<dbReference type="Proteomes" id="UP000044602">
    <property type="component" value="Unassembled WGS sequence"/>
</dbReference>
<evidence type="ECO:0000256" key="1">
    <source>
        <dbReference type="ARBA" id="ARBA00023125"/>
    </source>
</evidence>
<dbReference type="SMART" id="SM00389">
    <property type="entry name" value="HOX"/>
    <property type="match status" value="1"/>
</dbReference>
<evidence type="ECO:0000256" key="4">
    <source>
        <dbReference type="PROSITE-ProRule" id="PRU00042"/>
    </source>
</evidence>
<evidence type="ECO:0000313" key="10">
    <source>
        <dbReference type="Proteomes" id="UP000044602"/>
    </source>
</evidence>
<evidence type="ECO:0000256" key="6">
    <source>
        <dbReference type="SAM" id="MobiDB-lite"/>
    </source>
</evidence>
<evidence type="ECO:0000313" key="9">
    <source>
        <dbReference type="EMBL" id="CRK27531.1"/>
    </source>
</evidence>
<dbReference type="AlphaFoldDB" id="A0A0G4LZR8"/>
<comment type="subcellular location">
    <subcellularLocation>
        <location evidence="5">Nucleus</location>
    </subcellularLocation>
</comment>
<keyword evidence="4" id="KW-0479">Metal-binding</keyword>
<dbReference type="PROSITE" id="PS00028">
    <property type="entry name" value="ZINC_FINGER_C2H2_1"/>
    <property type="match status" value="1"/>
</dbReference>
<keyword evidence="10" id="KW-1185">Reference proteome</keyword>
<dbReference type="Gene3D" id="1.10.10.60">
    <property type="entry name" value="Homeodomain-like"/>
    <property type="match status" value="1"/>
</dbReference>
<feature type="region of interest" description="Disordered" evidence="6">
    <location>
        <begin position="302"/>
        <end position="324"/>
    </location>
</feature>
<reference evidence="9 10" key="1">
    <citation type="submission" date="2015-05" db="EMBL/GenBank/DDBJ databases">
        <authorList>
            <person name="Wang D.B."/>
            <person name="Wang M."/>
        </authorList>
    </citation>
    <scope>NUCLEOTIDE SEQUENCE [LARGE SCALE GENOMIC DNA]</scope>
    <source>
        <strain evidence="9">VL1</strain>
    </source>
</reference>
<dbReference type="Pfam" id="PF05920">
    <property type="entry name" value="Homeobox_KN"/>
    <property type="match status" value="1"/>
</dbReference>
<gene>
    <name evidence="9" type="ORF">BN1708_004421</name>
</gene>
<dbReference type="GO" id="GO:0006355">
    <property type="term" value="P:regulation of DNA-templated transcription"/>
    <property type="evidence" value="ECO:0007669"/>
    <property type="project" value="InterPro"/>
</dbReference>
<keyword evidence="1 5" id="KW-0238">DNA-binding</keyword>
<dbReference type="EMBL" id="CVQH01020418">
    <property type="protein sequence ID" value="CRK27531.1"/>
    <property type="molecule type" value="Genomic_DNA"/>
</dbReference>
<dbReference type="GO" id="GO:0005634">
    <property type="term" value="C:nucleus"/>
    <property type="evidence" value="ECO:0007669"/>
    <property type="project" value="UniProtKB-SubCell"/>
</dbReference>
<accession>A0A0G4LZR8</accession>
<keyword evidence="2 5" id="KW-0371">Homeobox</keyword>
<proteinExistence type="predicted"/>
<dbReference type="InterPro" id="IPR050224">
    <property type="entry name" value="TALE_homeobox"/>
</dbReference>
<dbReference type="PROSITE" id="PS50071">
    <property type="entry name" value="HOMEOBOX_2"/>
    <property type="match status" value="1"/>
</dbReference>
<dbReference type="SUPFAM" id="SSF46689">
    <property type="entry name" value="Homeodomain-like"/>
    <property type="match status" value="1"/>
</dbReference>
<dbReference type="InterPro" id="IPR001356">
    <property type="entry name" value="HD"/>
</dbReference>
<evidence type="ECO:0000259" key="7">
    <source>
        <dbReference type="PROSITE" id="PS50071"/>
    </source>
</evidence>
<feature type="compositionally biased region" description="Low complexity" evidence="6">
    <location>
        <begin position="121"/>
        <end position="133"/>
    </location>
</feature>
<feature type="compositionally biased region" description="Polar residues" evidence="6">
    <location>
        <begin position="264"/>
        <end position="273"/>
    </location>
</feature>
<dbReference type="InterPro" id="IPR008422">
    <property type="entry name" value="KN_HD"/>
</dbReference>